<dbReference type="STRING" id="56484.A0A1Y2FQK9"/>
<dbReference type="PANTHER" id="PTHR47675:SF1">
    <property type="entry name" value="MOLYBDOPTERIN BINDING DOMAIN PROTEIN (AFU_ORTHOLOGUE AFUA_5G11210)"/>
    <property type="match status" value="1"/>
</dbReference>
<evidence type="ECO:0000313" key="2">
    <source>
        <dbReference type="EMBL" id="ORY86268.1"/>
    </source>
</evidence>
<dbReference type="PANTHER" id="PTHR47675">
    <property type="entry name" value="MOLYBDOPTERIN BINDING DOMAIN PROTEIN (AFU_ORTHOLOGUE AFUA_5G11210)"/>
    <property type="match status" value="1"/>
</dbReference>
<dbReference type="RefSeq" id="XP_040727450.1">
    <property type="nucleotide sequence ID" value="XM_040867527.1"/>
</dbReference>
<proteinExistence type="predicted"/>
<dbReference type="Pfam" id="PF00994">
    <property type="entry name" value="MoCF_biosynth"/>
    <property type="match status" value="1"/>
</dbReference>
<dbReference type="EMBL" id="MCFI01000003">
    <property type="protein sequence ID" value="ORY86268.1"/>
    <property type="molecule type" value="Genomic_DNA"/>
</dbReference>
<dbReference type="Gene3D" id="3.40.980.10">
    <property type="entry name" value="MoaB/Mog-like domain"/>
    <property type="match status" value="1"/>
</dbReference>
<dbReference type="OMA" id="MARMPRG"/>
<dbReference type="GO" id="GO:0047884">
    <property type="term" value="F:FAD diphosphatase activity"/>
    <property type="evidence" value="ECO:0007669"/>
    <property type="project" value="TreeGrafter"/>
</dbReference>
<dbReference type="GeneID" id="63784126"/>
<comment type="caution">
    <text evidence="2">The sequence shown here is derived from an EMBL/GenBank/DDBJ whole genome shotgun (WGS) entry which is preliminary data.</text>
</comment>
<dbReference type="InterPro" id="IPR036425">
    <property type="entry name" value="MoaB/Mog-like_dom_sf"/>
</dbReference>
<dbReference type="Proteomes" id="UP000193685">
    <property type="component" value="Unassembled WGS sequence"/>
</dbReference>
<dbReference type="AlphaFoldDB" id="A0A1Y2FQK9"/>
<dbReference type="OrthoDB" id="448496at2759"/>
<sequence>MDNIRTAGIVIIGDEVLSSKTVDTNSAFFAKYCFELGVELKRIEIIADDEAEIVEAVTRMSSKYDFVVTSGGIGPTHDDITYPSIAKAFGNDLVYHDTTLERMKKLSTRAINWDQPSDHPEVIARKRMALFPTPSEVVFPSEKLWVPIVIAGGNVHILPGIPRLFTGLLSEYRSHIVDKIDPAMKQTRILVATQMPESAISQFLGDLQKRVDDKGVKIGSYPKGIGMGVMVSLLGRDVPFLESLVPEVEKELDGKRV</sequence>
<organism evidence="2 3">
    <name type="scientific">Protomyces lactucae-debilis</name>
    <dbReference type="NCBI Taxonomy" id="2754530"/>
    <lineage>
        <taxon>Eukaryota</taxon>
        <taxon>Fungi</taxon>
        <taxon>Dikarya</taxon>
        <taxon>Ascomycota</taxon>
        <taxon>Taphrinomycotina</taxon>
        <taxon>Taphrinomycetes</taxon>
        <taxon>Taphrinales</taxon>
        <taxon>Protomycetaceae</taxon>
        <taxon>Protomyces</taxon>
    </lineage>
</organism>
<dbReference type="GO" id="GO:0042726">
    <property type="term" value="P:flavin-containing compound metabolic process"/>
    <property type="evidence" value="ECO:0007669"/>
    <property type="project" value="TreeGrafter"/>
</dbReference>
<gene>
    <name evidence="2" type="ORF">BCR37DRAFT_343831</name>
</gene>
<dbReference type="SUPFAM" id="SSF53218">
    <property type="entry name" value="Molybdenum cofactor biosynthesis proteins"/>
    <property type="match status" value="1"/>
</dbReference>
<evidence type="ECO:0000259" key="1">
    <source>
        <dbReference type="SMART" id="SM00852"/>
    </source>
</evidence>
<dbReference type="SMART" id="SM00852">
    <property type="entry name" value="MoCF_biosynth"/>
    <property type="match status" value="1"/>
</dbReference>
<dbReference type="InterPro" id="IPR001453">
    <property type="entry name" value="MoaB/Mog_dom"/>
</dbReference>
<keyword evidence="3" id="KW-1185">Reference proteome</keyword>
<accession>A0A1Y2FQK9</accession>
<feature type="non-terminal residue" evidence="2">
    <location>
        <position position="257"/>
    </location>
</feature>
<protein>
    <submittedName>
        <fullName evidence="2">MoaB/Mog domain-containing protein</fullName>
    </submittedName>
</protein>
<dbReference type="CDD" id="cd00885">
    <property type="entry name" value="cinA"/>
    <property type="match status" value="1"/>
</dbReference>
<evidence type="ECO:0000313" key="3">
    <source>
        <dbReference type="Proteomes" id="UP000193685"/>
    </source>
</evidence>
<reference evidence="2 3" key="1">
    <citation type="submission" date="2016-07" db="EMBL/GenBank/DDBJ databases">
        <title>Pervasive Adenine N6-methylation of Active Genes in Fungi.</title>
        <authorList>
            <consortium name="DOE Joint Genome Institute"/>
            <person name="Mondo S.J."/>
            <person name="Dannebaum R.O."/>
            <person name="Kuo R.C."/>
            <person name="Labutti K."/>
            <person name="Haridas S."/>
            <person name="Kuo A."/>
            <person name="Salamov A."/>
            <person name="Ahrendt S.R."/>
            <person name="Lipzen A."/>
            <person name="Sullivan W."/>
            <person name="Andreopoulos W.B."/>
            <person name="Clum A."/>
            <person name="Lindquist E."/>
            <person name="Daum C."/>
            <person name="Ramamoorthy G.K."/>
            <person name="Gryganskyi A."/>
            <person name="Culley D."/>
            <person name="Magnuson J.K."/>
            <person name="James T.Y."/>
            <person name="O'Malley M.A."/>
            <person name="Stajich J.E."/>
            <person name="Spatafora J.W."/>
            <person name="Visel A."/>
            <person name="Grigoriev I.V."/>
        </authorList>
    </citation>
    <scope>NUCLEOTIDE SEQUENCE [LARGE SCALE GENOMIC DNA]</scope>
    <source>
        <strain evidence="2 3">12-1054</strain>
    </source>
</reference>
<feature type="domain" description="MoaB/Mog" evidence="1">
    <location>
        <begin position="8"/>
        <end position="179"/>
    </location>
</feature>
<name>A0A1Y2FQK9_PROLT</name>